<dbReference type="Proteomes" id="UP001642360">
    <property type="component" value="Unassembled WGS sequence"/>
</dbReference>
<comment type="subcellular location">
    <subcellularLocation>
        <location evidence="7">Endomembrane system</location>
        <topology evidence="7">Single-pass type I membrane protein</topology>
    </subcellularLocation>
</comment>
<dbReference type="Pfam" id="PF25011">
    <property type="entry name" value="VSR_TRX"/>
    <property type="match status" value="1"/>
</dbReference>
<evidence type="ECO:0000256" key="6">
    <source>
        <dbReference type="ARBA" id="ARBA00023180"/>
    </source>
</evidence>
<proteinExistence type="predicted"/>
<dbReference type="GO" id="GO:0012505">
    <property type="term" value="C:endomembrane system"/>
    <property type="evidence" value="ECO:0007669"/>
    <property type="project" value="UniProtKB-SubCell"/>
</dbReference>
<protein>
    <recommendedName>
        <fullName evidence="9">Vacuolar sorting receptor thioredoxin-like domain-containing protein</fullName>
    </recommendedName>
</protein>
<sequence length="87" mass="9520">MNLESGTPSPNNSNNWQEPRHGIDLKQVDKCIGDPKADVDNPVLKAEQEAQVSKGSRGDLIILPILVVNNRQYIGKRDKGAVLKAIC</sequence>
<keyword evidence="2" id="KW-0732">Signal</keyword>
<evidence type="ECO:0000256" key="4">
    <source>
        <dbReference type="ARBA" id="ARBA00022989"/>
    </source>
</evidence>
<dbReference type="EMBL" id="CAUOFW020001599">
    <property type="protein sequence ID" value="CAK9146617.1"/>
    <property type="molecule type" value="Genomic_DNA"/>
</dbReference>
<organism evidence="10 11">
    <name type="scientific">Ilex paraguariensis</name>
    <name type="common">yerba mate</name>
    <dbReference type="NCBI Taxonomy" id="185542"/>
    <lineage>
        <taxon>Eukaryota</taxon>
        <taxon>Viridiplantae</taxon>
        <taxon>Streptophyta</taxon>
        <taxon>Embryophyta</taxon>
        <taxon>Tracheophyta</taxon>
        <taxon>Spermatophyta</taxon>
        <taxon>Magnoliopsida</taxon>
        <taxon>eudicotyledons</taxon>
        <taxon>Gunneridae</taxon>
        <taxon>Pentapetalae</taxon>
        <taxon>asterids</taxon>
        <taxon>campanulids</taxon>
        <taxon>Aquifoliales</taxon>
        <taxon>Aquifoliaceae</taxon>
        <taxon>Ilex</taxon>
    </lineage>
</organism>
<feature type="compositionally biased region" description="Polar residues" evidence="8">
    <location>
        <begin position="1"/>
        <end position="17"/>
    </location>
</feature>
<reference evidence="10 11" key="1">
    <citation type="submission" date="2024-02" db="EMBL/GenBank/DDBJ databases">
        <authorList>
            <person name="Vignale AGUSTIN F."/>
            <person name="Sosa J E."/>
            <person name="Modenutti C."/>
        </authorList>
    </citation>
    <scope>NUCLEOTIDE SEQUENCE [LARGE SCALE GENOMIC DNA]</scope>
</reference>
<keyword evidence="4" id="KW-1133">Transmembrane helix</keyword>
<keyword evidence="6" id="KW-0325">Glycoprotein</keyword>
<evidence type="ECO:0000256" key="1">
    <source>
        <dbReference type="ARBA" id="ARBA00022692"/>
    </source>
</evidence>
<evidence type="ECO:0000313" key="11">
    <source>
        <dbReference type="Proteomes" id="UP001642360"/>
    </source>
</evidence>
<keyword evidence="1" id="KW-0812">Transmembrane</keyword>
<keyword evidence="5" id="KW-0472">Membrane</keyword>
<dbReference type="AlphaFoldDB" id="A0ABC8RP80"/>
<keyword evidence="11" id="KW-1185">Reference proteome</keyword>
<comment type="caution">
    <text evidence="10">The sequence shown here is derived from an EMBL/GenBank/DDBJ whole genome shotgun (WGS) entry which is preliminary data.</text>
</comment>
<feature type="region of interest" description="Disordered" evidence="8">
    <location>
        <begin position="1"/>
        <end position="21"/>
    </location>
</feature>
<evidence type="ECO:0000256" key="2">
    <source>
        <dbReference type="ARBA" id="ARBA00022729"/>
    </source>
</evidence>
<feature type="domain" description="Vacuolar sorting receptor thioredoxin-like" evidence="9">
    <location>
        <begin position="21"/>
        <end position="87"/>
    </location>
</feature>
<keyword evidence="3" id="KW-0677">Repeat</keyword>
<gene>
    <name evidence="10" type="ORF">ILEXP_LOCUS14469</name>
</gene>
<evidence type="ECO:0000256" key="7">
    <source>
        <dbReference type="ARBA" id="ARBA00046288"/>
    </source>
</evidence>
<accession>A0ABC8RP80</accession>
<dbReference type="PANTHER" id="PTHR22702">
    <property type="entry name" value="PROTEASE-ASSOCIATED DOMAIN-CONTAINING PROTEIN"/>
    <property type="match status" value="1"/>
</dbReference>
<name>A0ABC8RP80_9AQUA</name>
<evidence type="ECO:0000259" key="9">
    <source>
        <dbReference type="Pfam" id="PF25011"/>
    </source>
</evidence>
<dbReference type="PANTHER" id="PTHR22702:SF1">
    <property type="entry name" value="PROTEASE-ASSOCIATED DOMAIN-CONTAINING PROTEIN 1"/>
    <property type="match status" value="1"/>
</dbReference>
<evidence type="ECO:0000256" key="3">
    <source>
        <dbReference type="ARBA" id="ARBA00022737"/>
    </source>
</evidence>
<evidence type="ECO:0000313" key="10">
    <source>
        <dbReference type="EMBL" id="CAK9146617.1"/>
    </source>
</evidence>
<evidence type="ECO:0000256" key="5">
    <source>
        <dbReference type="ARBA" id="ARBA00023136"/>
    </source>
</evidence>
<evidence type="ECO:0000256" key="8">
    <source>
        <dbReference type="SAM" id="MobiDB-lite"/>
    </source>
</evidence>
<dbReference type="InterPro" id="IPR056858">
    <property type="entry name" value="VSR_TRX"/>
</dbReference>